<dbReference type="AlphaFoldDB" id="A0A5P1RE15"/>
<name>A0A5P1RE15_9GAMM</name>
<evidence type="ECO:0000313" key="1">
    <source>
        <dbReference type="EMBL" id="QEQ97868.1"/>
    </source>
</evidence>
<organism evidence="1 2">
    <name type="scientific">Neptunomonas concharum</name>
    <dbReference type="NCBI Taxonomy" id="1031538"/>
    <lineage>
        <taxon>Bacteria</taxon>
        <taxon>Pseudomonadati</taxon>
        <taxon>Pseudomonadota</taxon>
        <taxon>Gammaproteobacteria</taxon>
        <taxon>Oceanospirillales</taxon>
        <taxon>Oceanospirillaceae</taxon>
        <taxon>Neptunomonas</taxon>
    </lineage>
</organism>
<sequence>MDFLIVFLICLAFLLLLTLALLFGRPPVYRPTREEILDLISALCDGSLDGEKWSLFIGIPIVHDPELESIRQACYEIEVSADQGKDIKFSGGGFRYNAQGMSQVEEQKSKLNKLINDTPIFRSF</sequence>
<dbReference type="KEGG" id="ncu:F0U83_14710"/>
<evidence type="ECO:0000313" key="2">
    <source>
        <dbReference type="Proteomes" id="UP000324760"/>
    </source>
</evidence>
<dbReference type="OrthoDB" id="6120993at2"/>
<protein>
    <submittedName>
        <fullName evidence="1">Uncharacterized protein</fullName>
    </submittedName>
</protein>
<dbReference type="EMBL" id="CP043869">
    <property type="protein sequence ID" value="QEQ97868.1"/>
    <property type="molecule type" value="Genomic_DNA"/>
</dbReference>
<dbReference type="Proteomes" id="UP000324760">
    <property type="component" value="Chromosome"/>
</dbReference>
<accession>A0A5P1RE15</accession>
<proteinExistence type="predicted"/>
<dbReference type="RefSeq" id="WP_138987984.1">
    <property type="nucleotide sequence ID" value="NZ_CP043869.1"/>
</dbReference>
<reference evidence="1 2" key="1">
    <citation type="journal article" date="2019" name="Biochem. Eng. J.">
        <title>Metabolic engineering of the marine bacteria Neptunomonas concharum for the production of acetoin and meso-2,3-butanediol from acetate.</title>
        <authorList>
            <person name="Li W."/>
            <person name="Pu N."/>
            <person name="Liu C.-X."/>
            <person name="Yuan Q.-P."/>
            <person name="Li Z.-J."/>
        </authorList>
    </citation>
    <scope>NUCLEOTIDE SEQUENCE [LARGE SCALE GENOMIC DNA]</scope>
    <source>
        <strain evidence="1 2">JCM17730</strain>
    </source>
</reference>
<gene>
    <name evidence="1" type="ORF">F0U83_14710</name>
</gene>
<keyword evidence="2" id="KW-1185">Reference proteome</keyword>